<dbReference type="OrthoDB" id="5050720at2759"/>
<sequence length="145" mass="16287">MSTSQDIDTFNGKKNPLKESINAFLKGEQQQNNGTMDAEAYAKLADQIKDDAEYAETLLATSRDLNVNHKGMLAWINVTIYATKNNLAKCNGYMTNKNERKWKEWSKTLGSNHSSLMAAINVMHQLEITHGPRPKPSWSSMPPTD</sequence>
<reference evidence="1" key="1">
    <citation type="journal article" date="2020" name="BMC Genomics">
        <title>Correction to: Identification and distribution of gene clusters required for synthesis of sphingolipid metabolism inhibitors in diverse species of the filamentous fungus Fusarium.</title>
        <authorList>
            <person name="Kim H.S."/>
            <person name="Lohmar J.M."/>
            <person name="Busman M."/>
            <person name="Brown D.W."/>
            <person name="Naumann T.A."/>
            <person name="Divon H.H."/>
            <person name="Lysoe E."/>
            <person name="Uhlig S."/>
            <person name="Proctor R.H."/>
        </authorList>
    </citation>
    <scope>NUCLEOTIDE SEQUENCE</scope>
    <source>
        <strain evidence="1">NRRL 45417</strain>
    </source>
</reference>
<proteinExistence type="predicted"/>
<organism evidence="1 2">
    <name type="scientific">Fusarium gaditjirri</name>
    <dbReference type="NCBI Taxonomy" id="282569"/>
    <lineage>
        <taxon>Eukaryota</taxon>
        <taxon>Fungi</taxon>
        <taxon>Dikarya</taxon>
        <taxon>Ascomycota</taxon>
        <taxon>Pezizomycotina</taxon>
        <taxon>Sordariomycetes</taxon>
        <taxon>Hypocreomycetidae</taxon>
        <taxon>Hypocreales</taxon>
        <taxon>Nectriaceae</taxon>
        <taxon>Fusarium</taxon>
        <taxon>Fusarium nisikadoi species complex</taxon>
    </lineage>
</organism>
<accession>A0A8H4X4S3</accession>
<comment type="caution">
    <text evidence="1">The sequence shown here is derived from an EMBL/GenBank/DDBJ whole genome shotgun (WGS) entry which is preliminary data.</text>
</comment>
<dbReference type="AlphaFoldDB" id="A0A8H4X4S3"/>
<protein>
    <submittedName>
        <fullName evidence="1">Uncharacterized protein</fullName>
    </submittedName>
</protein>
<reference evidence="1" key="2">
    <citation type="submission" date="2020-05" db="EMBL/GenBank/DDBJ databases">
        <authorList>
            <person name="Kim H.-S."/>
            <person name="Proctor R.H."/>
            <person name="Brown D.W."/>
        </authorList>
    </citation>
    <scope>NUCLEOTIDE SEQUENCE</scope>
    <source>
        <strain evidence="1">NRRL 45417</strain>
    </source>
</reference>
<evidence type="ECO:0000313" key="2">
    <source>
        <dbReference type="Proteomes" id="UP000604273"/>
    </source>
</evidence>
<dbReference type="EMBL" id="JABFAI010000011">
    <property type="protein sequence ID" value="KAF4960976.1"/>
    <property type="molecule type" value="Genomic_DNA"/>
</dbReference>
<keyword evidence="2" id="KW-1185">Reference proteome</keyword>
<gene>
    <name evidence="1" type="ORF">FGADI_626</name>
</gene>
<name>A0A8H4X4S3_9HYPO</name>
<evidence type="ECO:0000313" key="1">
    <source>
        <dbReference type="EMBL" id="KAF4960976.1"/>
    </source>
</evidence>
<dbReference type="Proteomes" id="UP000604273">
    <property type="component" value="Unassembled WGS sequence"/>
</dbReference>